<name>A0A9D1TUJ8_9GAMM</name>
<dbReference type="AlphaFoldDB" id="A0A9D1TUJ8"/>
<accession>A0A9D1TUJ8</accession>
<reference evidence="2" key="1">
    <citation type="journal article" date="2021" name="PeerJ">
        <title>Extensive microbial diversity within the chicken gut microbiome revealed by metagenomics and culture.</title>
        <authorList>
            <person name="Gilroy R."/>
            <person name="Ravi A."/>
            <person name="Getino M."/>
            <person name="Pursley I."/>
            <person name="Horton D.L."/>
            <person name="Alikhan N.F."/>
            <person name="Baker D."/>
            <person name="Gharbi K."/>
            <person name="Hall N."/>
            <person name="Watson M."/>
            <person name="Adriaenssens E.M."/>
            <person name="Foster-Nyarko E."/>
            <person name="Jarju S."/>
            <person name="Secka A."/>
            <person name="Antonio M."/>
            <person name="Oren A."/>
            <person name="Chaudhuri R.R."/>
            <person name="La Ragione R."/>
            <person name="Hildebrand F."/>
            <person name="Pallen M.J."/>
        </authorList>
    </citation>
    <scope>NUCLEOTIDE SEQUENCE</scope>
    <source>
        <strain evidence="2">CHK160-9182</strain>
    </source>
</reference>
<organism evidence="2 3">
    <name type="scientific">Candidatus Ignatzschineria merdigallinarum</name>
    <dbReference type="NCBI Taxonomy" id="2838621"/>
    <lineage>
        <taxon>Bacteria</taxon>
        <taxon>Pseudomonadati</taxon>
        <taxon>Pseudomonadota</taxon>
        <taxon>Gammaproteobacteria</taxon>
        <taxon>Cardiobacteriales</taxon>
        <taxon>Ignatzschineriaceae</taxon>
        <taxon>Ignatzschineria</taxon>
    </lineage>
</organism>
<evidence type="ECO:0000313" key="2">
    <source>
        <dbReference type="EMBL" id="HIW06755.1"/>
    </source>
</evidence>
<reference evidence="2" key="2">
    <citation type="submission" date="2021-04" db="EMBL/GenBank/DDBJ databases">
        <authorList>
            <person name="Gilroy R."/>
        </authorList>
    </citation>
    <scope>NUCLEOTIDE SEQUENCE</scope>
    <source>
        <strain evidence="2">CHK160-9182</strain>
    </source>
</reference>
<protein>
    <recommendedName>
        <fullName evidence="4">DUF2946 domain-containing protein</fullName>
    </recommendedName>
</protein>
<comment type="caution">
    <text evidence="2">The sequence shown here is derived from an EMBL/GenBank/DDBJ whole genome shotgun (WGS) entry which is preliminary data.</text>
</comment>
<evidence type="ECO:0008006" key="4">
    <source>
        <dbReference type="Google" id="ProtNLM"/>
    </source>
</evidence>
<keyword evidence="1" id="KW-0732">Signal</keyword>
<sequence>MRYFRRSLTIILMLLTSWMFIVSHAAVADMGDSSISQSMQHEFSFCDDGACSMSSGMSCFQHCDHQSVIPIAIPVMPEVSRSREIVQRNAPFFLNQILRVELKPPQHLILEIV</sequence>
<evidence type="ECO:0000313" key="3">
    <source>
        <dbReference type="Proteomes" id="UP000823934"/>
    </source>
</evidence>
<dbReference type="Proteomes" id="UP000823934">
    <property type="component" value="Unassembled WGS sequence"/>
</dbReference>
<feature type="chain" id="PRO_5038898726" description="DUF2946 domain-containing protein" evidence="1">
    <location>
        <begin position="26"/>
        <end position="113"/>
    </location>
</feature>
<feature type="signal peptide" evidence="1">
    <location>
        <begin position="1"/>
        <end position="25"/>
    </location>
</feature>
<proteinExistence type="predicted"/>
<gene>
    <name evidence="2" type="ORF">H9889_05455</name>
</gene>
<dbReference type="EMBL" id="DXHP01000120">
    <property type="protein sequence ID" value="HIW06755.1"/>
    <property type="molecule type" value="Genomic_DNA"/>
</dbReference>
<evidence type="ECO:0000256" key="1">
    <source>
        <dbReference type="SAM" id="SignalP"/>
    </source>
</evidence>